<name>A0A2J8A5M9_9CHLO</name>
<dbReference type="EMBL" id="PGGS01000160">
    <property type="protein sequence ID" value="PNH07810.1"/>
    <property type="molecule type" value="Genomic_DNA"/>
</dbReference>
<reference evidence="1 2" key="1">
    <citation type="journal article" date="2017" name="Mol. Biol. Evol.">
        <title>The 4-celled Tetrabaena socialis nuclear genome reveals the essential components for genetic control of cell number at the origin of multicellularity in the volvocine lineage.</title>
        <authorList>
            <person name="Featherston J."/>
            <person name="Arakaki Y."/>
            <person name="Hanschen E.R."/>
            <person name="Ferris P.J."/>
            <person name="Michod R.E."/>
            <person name="Olson B.J.S.C."/>
            <person name="Nozaki H."/>
            <person name="Durand P.M."/>
        </authorList>
    </citation>
    <scope>NUCLEOTIDE SEQUENCE [LARGE SCALE GENOMIC DNA]</scope>
    <source>
        <strain evidence="1 2">NIES-571</strain>
    </source>
</reference>
<proteinExistence type="predicted"/>
<comment type="caution">
    <text evidence="1">The sequence shown here is derived from an EMBL/GenBank/DDBJ whole genome shotgun (WGS) entry which is preliminary data.</text>
</comment>
<keyword evidence="2" id="KW-1185">Reference proteome</keyword>
<evidence type="ECO:0000313" key="1">
    <source>
        <dbReference type="EMBL" id="PNH07810.1"/>
    </source>
</evidence>
<accession>A0A2J8A5M9</accession>
<dbReference type="AlphaFoldDB" id="A0A2J8A5M9"/>
<dbReference type="Proteomes" id="UP000236333">
    <property type="component" value="Unassembled WGS sequence"/>
</dbReference>
<protein>
    <submittedName>
        <fullName evidence="1">Uncharacterized protein</fullName>
    </submittedName>
</protein>
<organism evidence="1 2">
    <name type="scientific">Tetrabaena socialis</name>
    <dbReference type="NCBI Taxonomy" id="47790"/>
    <lineage>
        <taxon>Eukaryota</taxon>
        <taxon>Viridiplantae</taxon>
        <taxon>Chlorophyta</taxon>
        <taxon>core chlorophytes</taxon>
        <taxon>Chlorophyceae</taxon>
        <taxon>CS clade</taxon>
        <taxon>Chlamydomonadales</taxon>
        <taxon>Tetrabaenaceae</taxon>
        <taxon>Tetrabaena</taxon>
    </lineage>
</organism>
<evidence type="ECO:0000313" key="2">
    <source>
        <dbReference type="Proteomes" id="UP000236333"/>
    </source>
</evidence>
<gene>
    <name evidence="1" type="ORF">TSOC_005710</name>
</gene>
<sequence length="319" mass="33509">EWKDLTHLSPRYKASLGALRSLARARLMSEHRELSERLDVDFLWDVAFILVQGRDPVRTAVYGLKWIFAEADLEPFMYKITEMDSKRTRLEVLLNAHFSPHRPWWLPVTWLLPKTMALQAVAEVRISKGAAEDGSEDVVTALDGRLANLGKLPTPIRFFNGVALGYLPAATEPLWSPLVGLFIDPSCRSQPAAEGEEEGGSLLGKAKEAVTGAAAAAAAAAERAQEAVVGAATGAAEATSAAADKAPSYAGATATQAAAAADEGAAMAGERGGMAAQAAGAVRHAVHEAAGAVKEGVEAGAARVGEAARRGKKAQQRPP</sequence>
<feature type="non-terminal residue" evidence="1">
    <location>
        <position position="1"/>
    </location>
</feature>
<dbReference type="OrthoDB" id="532557at2759"/>